<dbReference type="Gene3D" id="6.10.140.1830">
    <property type="match status" value="1"/>
</dbReference>
<dbReference type="Pfam" id="PF08990">
    <property type="entry name" value="Docking"/>
    <property type="match status" value="1"/>
</dbReference>
<evidence type="ECO:0000256" key="6">
    <source>
        <dbReference type="ARBA" id="ARBA00023315"/>
    </source>
</evidence>
<proteinExistence type="predicted"/>
<keyword evidence="4" id="KW-0808">Transferase</keyword>
<evidence type="ECO:0000313" key="9">
    <source>
        <dbReference type="Proteomes" id="UP001156389"/>
    </source>
</evidence>
<dbReference type="InterPro" id="IPR050091">
    <property type="entry name" value="PKS_NRPS_Biosynth_Enz"/>
</dbReference>
<dbReference type="Pfam" id="PF02801">
    <property type="entry name" value="Ketoacyl-synt_C"/>
    <property type="match status" value="1"/>
</dbReference>
<evidence type="ECO:0000256" key="5">
    <source>
        <dbReference type="ARBA" id="ARBA00023268"/>
    </source>
</evidence>
<keyword evidence="3" id="KW-0597">Phosphoprotein</keyword>
<dbReference type="PROSITE" id="PS52004">
    <property type="entry name" value="KS3_2"/>
    <property type="match status" value="1"/>
</dbReference>
<comment type="caution">
    <text evidence="8">The sequence shown here is derived from an EMBL/GenBank/DDBJ whole genome shotgun (WGS) entry which is preliminary data.</text>
</comment>
<evidence type="ECO:0000256" key="2">
    <source>
        <dbReference type="ARBA" id="ARBA00022450"/>
    </source>
</evidence>
<accession>A0ABT2JXI9</accession>
<keyword evidence="5" id="KW-0511">Multifunctional enzyme</keyword>
<feature type="domain" description="Ketosynthase family 3 (KS3)" evidence="7">
    <location>
        <begin position="34"/>
        <end position="459"/>
    </location>
</feature>
<dbReference type="InterPro" id="IPR014031">
    <property type="entry name" value="Ketoacyl_synth_C"/>
</dbReference>
<dbReference type="PANTHER" id="PTHR43775:SF51">
    <property type="entry name" value="INACTIVE PHENOLPHTHIOCEROL SYNTHESIS POLYKETIDE SYNTHASE TYPE I PKS1-RELATED"/>
    <property type="match status" value="1"/>
</dbReference>
<dbReference type="SMART" id="SM00827">
    <property type="entry name" value="PKS_AT"/>
    <property type="match status" value="1"/>
</dbReference>
<dbReference type="InterPro" id="IPR032821">
    <property type="entry name" value="PKS_assoc"/>
</dbReference>
<reference evidence="8 9" key="1">
    <citation type="submission" date="2021-10" db="EMBL/GenBank/DDBJ databases">
        <title>Streptomyces gossypii sp. nov., isolated from soil collected from cotton field.</title>
        <authorList>
            <person name="Ge X."/>
            <person name="Chen X."/>
            <person name="Liu W."/>
        </authorList>
    </citation>
    <scope>NUCLEOTIDE SEQUENCE [LARGE SCALE GENOMIC DNA]</scope>
    <source>
        <strain evidence="8 9">N2-109</strain>
    </source>
</reference>
<keyword evidence="9" id="KW-1185">Reference proteome</keyword>
<dbReference type="CDD" id="cd00833">
    <property type="entry name" value="PKS"/>
    <property type="match status" value="1"/>
</dbReference>
<dbReference type="Pfam" id="PF18369">
    <property type="entry name" value="PKS_DE"/>
    <property type="match status" value="1"/>
</dbReference>
<dbReference type="SUPFAM" id="SSF53901">
    <property type="entry name" value="Thiolase-like"/>
    <property type="match status" value="1"/>
</dbReference>
<dbReference type="Gene3D" id="3.40.366.10">
    <property type="entry name" value="Malonyl-Coenzyme A Acyl Carrier Protein, domain 2"/>
    <property type="match status" value="2"/>
</dbReference>
<comment type="cofactor">
    <cofactor evidence="1">
        <name>pantetheine 4'-phosphate</name>
        <dbReference type="ChEBI" id="CHEBI:47942"/>
    </cofactor>
</comment>
<dbReference type="RefSeq" id="WP_260219360.1">
    <property type="nucleotide sequence ID" value="NZ_JAJAGO010000008.1"/>
</dbReference>
<dbReference type="InterPro" id="IPR014030">
    <property type="entry name" value="Ketoacyl_synth_N"/>
</dbReference>
<sequence>MTVSNEKVIKALRASMMEAERLRKQNQQLAASLSEPVAVVGMGCRFPGGVESPEELWRLVDEGRDEVSAFPEDRGWDVEALDDPETDEAEKSYVREGGFVGAAAEFDAEFFGIDVGEASVMDPQQRLLLETSWEAFERAGISPSSLRGGQVGVYVGAMASEYGLGTATGDRVDAAAMAGRAISVISGRLAYTFGFEGPTMTVDTACSSSLVAVHLAGQALRAGECSMALVGGVSLIAHAELFTGASQQLILARDGRCKPFAAAADGVGLGEGVGVLLLERLSDARRQGHRVLAVIRGSAVNQDGASNGMTAPNGPSQQRLIAQALADAQLAPADVDAVEAHGTGTPLGDPIEAQALIAAYGQDRPAEKPLWIGSVKSNIGYPRAASGVTGVIKMVLALRHGVLPRTLHLEAPSPHVDWSSGAVALLTEAQPWPDSDRPRRAGVSSFGISGTNAHVVLEQAPSDESRRAPAEDGMGNGPGLLPVVPCLISARSGQALPQQAMRLHDHVSANPDLAAHDVGYALATTRAHLEYRAVVLASDRDELLAGVGSLSRGEPVPGLVTGTARRGARMAMTFSGAGPQWQGRGGGLYESCPAFAQALDEVSAELDRHLDRPLGPKVFAEPGPDAAGTPEEAVRAQAGVFAVEVALFRLMSSWGVEPDVVTGHSAGHLAAAHVAGALPLPDACALLASGGRLMHTLSRGEDTAPHIEEIRRLMETLSVSSPRIPLVSNLTGENVAAGQLSSHEYWVAQISETARAADHFPWAAGAEVTAVLEMGPGEPLTSMGTDHTPAHHSELVLVPAMRPDQAEVPAVLTALAELFVRGVPVGWPALFTEPPVQAAELPTYAFQRQRYWVSSDSASSRSGQSTFWKAVEHEDIETLVHTLALGSEAQRSALKTVLPALSSWYQQDRS</sequence>
<dbReference type="PANTHER" id="PTHR43775">
    <property type="entry name" value="FATTY ACID SYNTHASE"/>
    <property type="match status" value="1"/>
</dbReference>
<dbReference type="InterPro" id="IPR016039">
    <property type="entry name" value="Thiolase-like"/>
</dbReference>
<dbReference type="Proteomes" id="UP001156389">
    <property type="component" value="Unassembled WGS sequence"/>
</dbReference>
<protein>
    <submittedName>
        <fullName evidence="8">Acyltransferase domain-containing protein</fullName>
    </submittedName>
</protein>
<dbReference type="InterPro" id="IPR020841">
    <property type="entry name" value="PKS_Beta-ketoAc_synthase_dom"/>
</dbReference>
<keyword evidence="6 8" id="KW-0012">Acyltransferase</keyword>
<dbReference type="EMBL" id="JAJAGO010000008">
    <property type="protein sequence ID" value="MCT2592045.1"/>
    <property type="molecule type" value="Genomic_DNA"/>
</dbReference>
<evidence type="ECO:0000256" key="3">
    <source>
        <dbReference type="ARBA" id="ARBA00022553"/>
    </source>
</evidence>
<dbReference type="Gene3D" id="3.30.70.3290">
    <property type="match status" value="2"/>
</dbReference>
<dbReference type="Pfam" id="PF00109">
    <property type="entry name" value="ketoacyl-synt"/>
    <property type="match status" value="1"/>
</dbReference>
<gene>
    <name evidence="8" type="ORF">LHJ74_19415</name>
</gene>
<evidence type="ECO:0000256" key="1">
    <source>
        <dbReference type="ARBA" id="ARBA00001957"/>
    </source>
</evidence>
<evidence type="ECO:0000256" key="4">
    <source>
        <dbReference type="ARBA" id="ARBA00022679"/>
    </source>
</evidence>
<dbReference type="Pfam" id="PF00698">
    <property type="entry name" value="Acyl_transf_1"/>
    <property type="match status" value="1"/>
</dbReference>
<dbReference type="Gene3D" id="3.40.47.10">
    <property type="match status" value="1"/>
</dbReference>
<dbReference type="PROSITE" id="PS00606">
    <property type="entry name" value="KS3_1"/>
    <property type="match status" value="1"/>
</dbReference>
<evidence type="ECO:0000259" key="7">
    <source>
        <dbReference type="PROSITE" id="PS52004"/>
    </source>
</evidence>
<dbReference type="InterPro" id="IPR001227">
    <property type="entry name" value="Ac_transferase_dom_sf"/>
</dbReference>
<evidence type="ECO:0000313" key="8">
    <source>
        <dbReference type="EMBL" id="MCT2592045.1"/>
    </source>
</evidence>
<dbReference type="Pfam" id="PF16197">
    <property type="entry name" value="KAsynt_C_assoc"/>
    <property type="match status" value="1"/>
</dbReference>
<dbReference type="InterPro" id="IPR018201">
    <property type="entry name" value="Ketoacyl_synth_AS"/>
</dbReference>
<name>A0ABT2JXI9_9ACTN</name>
<dbReference type="GO" id="GO:0016746">
    <property type="term" value="F:acyltransferase activity"/>
    <property type="evidence" value="ECO:0007669"/>
    <property type="project" value="UniProtKB-KW"/>
</dbReference>
<organism evidence="8 9">
    <name type="scientific">Streptomyces gossypii</name>
    <dbReference type="NCBI Taxonomy" id="2883101"/>
    <lineage>
        <taxon>Bacteria</taxon>
        <taxon>Bacillati</taxon>
        <taxon>Actinomycetota</taxon>
        <taxon>Actinomycetes</taxon>
        <taxon>Kitasatosporales</taxon>
        <taxon>Streptomycetaceae</taxon>
        <taxon>Streptomyces</taxon>
    </lineage>
</organism>
<dbReference type="InterPro" id="IPR014043">
    <property type="entry name" value="Acyl_transferase_dom"/>
</dbReference>
<dbReference type="SUPFAM" id="SSF52151">
    <property type="entry name" value="FabD/lysophospholipase-like"/>
    <property type="match status" value="1"/>
</dbReference>
<dbReference type="SMART" id="SM00825">
    <property type="entry name" value="PKS_KS"/>
    <property type="match status" value="1"/>
</dbReference>
<dbReference type="InterPro" id="IPR041618">
    <property type="entry name" value="PKS_DE"/>
</dbReference>
<dbReference type="InterPro" id="IPR015083">
    <property type="entry name" value="NorB/c/GfsB-D-like_docking"/>
</dbReference>
<dbReference type="InterPro" id="IPR016035">
    <property type="entry name" value="Acyl_Trfase/lysoPLipase"/>
</dbReference>
<keyword evidence="2" id="KW-0596">Phosphopantetheine</keyword>